<feature type="domain" description="BZIP" evidence="6">
    <location>
        <begin position="228"/>
        <end position="281"/>
    </location>
</feature>
<evidence type="ECO:0000259" key="6">
    <source>
        <dbReference type="PROSITE" id="PS50217"/>
    </source>
</evidence>
<dbReference type="CDD" id="cd14690">
    <property type="entry name" value="bZIP_CREB1"/>
    <property type="match status" value="1"/>
</dbReference>
<dbReference type="SUPFAM" id="SSF57959">
    <property type="entry name" value="Leucine zipper domain"/>
    <property type="match status" value="1"/>
</dbReference>
<evidence type="ECO:0000256" key="4">
    <source>
        <dbReference type="SAM" id="Coils"/>
    </source>
</evidence>
<dbReference type="EMBL" id="CAMKVN010000640">
    <property type="protein sequence ID" value="CAI2169937.1"/>
    <property type="molecule type" value="Genomic_DNA"/>
</dbReference>
<gene>
    <name evidence="7" type="ORF">FWILDA_LOCUS4332</name>
</gene>
<accession>A0A9W4SIN0</accession>
<dbReference type="PROSITE" id="PS00036">
    <property type="entry name" value="BZIP_BASIC"/>
    <property type="match status" value="1"/>
</dbReference>
<evidence type="ECO:0000256" key="2">
    <source>
        <dbReference type="ARBA" id="ARBA00023125"/>
    </source>
</evidence>
<feature type="region of interest" description="Disordered" evidence="5">
    <location>
        <begin position="118"/>
        <end position="137"/>
    </location>
</feature>
<feature type="compositionally biased region" description="Polar residues" evidence="5">
    <location>
        <begin position="23"/>
        <end position="34"/>
    </location>
</feature>
<dbReference type="Gene3D" id="1.20.5.170">
    <property type="match status" value="1"/>
</dbReference>
<evidence type="ECO:0000256" key="3">
    <source>
        <dbReference type="ARBA" id="ARBA00023163"/>
    </source>
</evidence>
<sequence length="332" mass="38395">MITPYQEQKSEQRVREEGTFINHGSSSICTTESGGFSPDPKQSDANHDPFLGTMTTKSEGIMNAGNELIIRTNPSLINNEGTFTLYYPSSSTQQEVLCRNNDRTLTYLNNQSSQNMVSMIQPTQGPTPASTPTQKLSPRLRSTYELNASQSRPDLRSQLYPQQLLHLQLQQPAEQTSVENHYQLQQFFQSQVANRQLERHQRPTTSFLPYQVPFLRYNQKKQLPISEEERQKRRLERNRIAAKQCRERKKVYVANLESKVTRLEEDNERLCRELTELNTKLLQHTLVIQEGVKLHMLTEELEARLNNQQQKHQSSRHHQKQSGNSLSSEDTV</sequence>
<organism evidence="7 8">
    <name type="scientific">Funneliformis geosporum</name>
    <dbReference type="NCBI Taxonomy" id="1117311"/>
    <lineage>
        <taxon>Eukaryota</taxon>
        <taxon>Fungi</taxon>
        <taxon>Fungi incertae sedis</taxon>
        <taxon>Mucoromycota</taxon>
        <taxon>Glomeromycotina</taxon>
        <taxon>Glomeromycetes</taxon>
        <taxon>Glomerales</taxon>
        <taxon>Glomeraceae</taxon>
        <taxon>Funneliformis</taxon>
    </lineage>
</organism>
<dbReference type="GO" id="GO:0000978">
    <property type="term" value="F:RNA polymerase II cis-regulatory region sequence-specific DNA binding"/>
    <property type="evidence" value="ECO:0007669"/>
    <property type="project" value="TreeGrafter"/>
</dbReference>
<dbReference type="Proteomes" id="UP001153678">
    <property type="component" value="Unassembled WGS sequence"/>
</dbReference>
<evidence type="ECO:0000256" key="5">
    <source>
        <dbReference type="SAM" id="MobiDB-lite"/>
    </source>
</evidence>
<dbReference type="Pfam" id="PF00170">
    <property type="entry name" value="bZIP_1"/>
    <property type="match status" value="1"/>
</dbReference>
<evidence type="ECO:0000313" key="8">
    <source>
        <dbReference type="Proteomes" id="UP001153678"/>
    </source>
</evidence>
<proteinExistence type="predicted"/>
<dbReference type="InterPro" id="IPR046347">
    <property type="entry name" value="bZIP_sf"/>
</dbReference>
<evidence type="ECO:0000313" key="7">
    <source>
        <dbReference type="EMBL" id="CAI2169937.1"/>
    </source>
</evidence>
<dbReference type="AlphaFoldDB" id="A0A9W4SIN0"/>
<feature type="coiled-coil region" evidence="4">
    <location>
        <begin position="225"/>
        <end position="280"/>
    </location>
</feature>
<feature type="region of interest" description="Disordered" evidence="5">
    <location>
        <begin position="23"/>
        <end position="43"/>
    </location>
</feature>
<keyword evidence="1" id="KW-0805">Transcription regulation</keyword>
<keyword evidence="3" id="KW-0804">Transcription</keyword>
<dbReference type="GO" id="GO:0000981">
    <property type="term" value="F:DNA-binding transcription factor activity, RNA polymerase II-specific"/>
    <property type="evidence" value="ECO:0007669"/>
    <property type="project" value="TreeGrafter"/>
</dbReference>
<dbReference type="PANTHER" id="PTHR23351:SF24">
    <property type="entry name" value="ACTIVATING TRANSCRIPTION FACTOR 3-RELATED"/>
    <property type="match status" value="1"/>
</dbReference>
<protein>
    <submittedName>
        <fullName evidence="7">12425_t:CDS:1</fullName>
    </submittedName>
</protein>
<feature type="compositionally biased region" description="Polar residues" evidence="5">
    <location>
        <begin position="118"/>
        <end position="136"/>
    </location>
</feature>
<dbReference type="PROSITE" id="PS50217">
    <property type="entry name" value="BZIP"/>
    <property type="match status" value="1"/>
</dbReference>
<name>A0A9W4SIN0_9GLOM</name>
<comment type="caution">
    <text evidence="7">The sequence shown here is derived from an EMBL/GenBank/DDBJ whole genome shotgun (WGS) entry which is preliminary data.</text>
</comment>
<keyword evidence="2" id="KW-0238">DNA-binding</keyword>
<keyword evidence="4" id="KW-0175">Coiled coil</keyword>
<feature type="region of interest" description="Disordered" evidence="5">
    <location>
        <begin position="305"/>
        <end position="332"/>
    </location>
</feature>
<keyword evidence="8" id="KW-1185">Reference proteome</keyword>
<dbReference type="InterPro" id="IPR004827">
    <property type="entry name" value="bZIP"/>
</dbReference>
<dbReference type="OrthoDB" id="295274at2759"/>
<reference evidence="7" key="1">
    <citation type="submission" date="2022-08" db="EMBL/GenBank/DDBJ databases">
        <authorList>
            <person name="Kallberg Y."/>
            <person name="Tangrot J."/>
            <person name="Rosling A."/>
        </authorList>
    </citation>
    <scope>NUCLEOTIDE SEQUENCE</scope>
    <source>
        <strain evidence="7">Wild A</strain>
    </source>
</reference>
<dbReference type="GO" id="GO:0005634">
    <property type="term" value="C:nucleus"/>
    <property type="evidence" value="ECO:0007669"/>
    <property type="project" value="TreeGrafter"/>
</dbReference>
<dbReference type="InterPro" id="IPR000837">
    <property type="entry name" value="AP-1"/>
</dbReference>
<feature type="compositionally biased region" description="Polar residues" evidence="5">
    <location>
        <begin position="323"/>
        <end position="332"/>
    </location>
</feature>
<dbReference type="SMART" id="SM00338">
    <property type="entry name" value="BRLZ"/>
    <property type="match status" value="1"/>
</dbReference>
<evidence type="ECO:0000256" key="1">
    <source>
        <dbReference type="ARBA" id="ARBA00023015"/>
    </source>
</evidence>
<dbReference type="PANTHER" id="PTHR23351">
    <property type="entry name" value="FOS TRANSCRIPTION FACTOR-RELATED"/>
    <property type="match status" value="1"/>
</dbReference>